<feature type="compositionally biased region" description="Basic and acidic residues" evidence="1">
    <location>
        <begin position="1"/>
        <end position="11"/>
    </location>
</feature>
<dbReference type="EMBL" id="BSUO01000002">
    <property type="protein sequence ID" value="GMA42405.1"/>
    <property type="molecule type" value="Genomic_DNA"/>
</dbReference>
<protein>
    <submittedName>
        <fullName evidence="3">Uncharacterized protein</fullName>
    </submittedName>
</protein>
<evidence type="ECO:0000313" key="3">
    <source>
        <dbReference type="EMBL" id="GMA42480.1"/>
    </source>
</evidence>
<reference evidence="4" key="2">
    <citation type="journal article" date="2019" name="Int. J. Syst. Evol. Microbiol.">
        <title>The Global Catalogue of Microorganisms (GCM) 10K type strain sequencing project: providing services to taxonomists for standard genome sequencing and annotation.</title>
        <authorList>
            <consortium name="The Broad Institute Genomics Platform"/>
            <consortium name="The Broad Institute Genome Sequencing Center for Infectious Disease"/>
            <person name="Wu L."/>
            <person name="Ma J."/>
        </authorList>
    </citation>
    <scope>NUCLEOTIDE SEQUENCE [LARGE SCALE GENOMIC DNA]</scope>
    <source>
        <strain evidence="4">NBRC 113072</strain>
    </source>
</reference>
<reference evidence="3" key="1">
    <citation type="journal article" date="2014" name="Int. J. Syst. Evol. Microbiol.">
        <title>Complete genome of a new Firmicutes species belonging to the dominant human colonic microbiota ('Ruminococcus bicirculans') reveals two chromosomes and a selective capacity to utilize plant glucans.</title>
        <authorList>
            <consortium name="NISC Comparative Sequencing Program"/>
            <person name="Wegmann U."/>
            <person name="Louis P."/>
            <person name="Goesmann A."/>
            <person name="Henrissat B."/>
            <person name="Duncan S.H."/>
            <person name="Flint H.J."/>
        </authorList>
    </citation>
    <scope>NUCLEOTIDE SEQUENCE</scope>
    <source>
        <strain evidence="3">NBRC 113072</strain>
    </source>
</reference>
<feature type="compositionally biased region" description="Acidic residues" evidence="1">
    <location>
        <begin position="23"/>
        <end position="32"/>
    </location>
</feature>
<dbReference type="Proteomes" id="UP001157126">
    <property type="component" value="Unassembled WGS sequence"/>
</dbReference>
<sequence>MTHNDDHEQPHLRLVPGDHGSDEMPESWDEPEMPAAHDQAGVRPARVRRSGMRWPQWGRLRWTLTGLLVALGVWWVAAHAVTPASYQAPPAAAPSVSQAPQVTTAIQTAIRYETAIQSGDKTVACGLEPDPVTCERIYGSARVGNRLIEPVSVVQATPVVTLPNGAGGQTRGVGILVQWQAEGQNRLRSAILVDDATGKVVKRVTIGSGNATTPLETLLGGHFREAGPFRSPDSRGG</sequence>
<evidence type="ECO:0000313" key="2">
    <source>
        <dbReference type="EMBL" id="GMA42405.1"/>
    </source>
</evidence>
<dbReference type="EMBL" id="BSUO01000002">
    <property type="protein sequence ID" value="GMA42480.1"/>
    <property type="molecule type" value="Genomic_DNA"/>
</dbReference>
<evidence type="ECO:0000313" key="4">
    <source>
        <dbReference type="Proteomes" id="UP001157126"/>
    </source>
</evidence>
<organism evidence="3 4">
    <name type="scientific">Mobilicoccus caccae</name>
    <dbReference type="NCBI Taxonomy" id="1859295"/>
    <lineage>
        <taxon>Bacteria</taxon>
        <taxon>Bacillati</taxon>
        <taxon>Actinomycetota</taxon>
        <taxon>Actinomycetes</taxon>
        <taxon>Micrococcales</taxon>
        <taxon>Dermatophilaceae</taxon>
        <taxon>Mobilicoccus</taxon>
    </lineage>
</organism>
<feature type="region of interest" description="Disordered" evidence="1">
    <location>
        <begin position="1"/>
        <end position="44"/>
    </location>
</feature>
<keyword evidence="4" id="KW-1185">Reference proteome</keyword>
<name>A0ABQ6IYV1_9MICO</name>
<proteinExistence type="predicted"/>
<evidence type="ECO:0000256" key="1">
    <source>
        <dbReference type="SAM" id="MobiDB-lite"/>
    </source>
</evidence>
<gene>
    <name evidence="2" type="ORF">GCM10025883_44500</name>
    <name evidence="3" type="ORF">GCM10025883_45250</name>
</gene>
<accession>A0ABQ6IYV1</accession>
<comment type="caution">
    <text evidence="3">The sequence shown here is derived from an EMBL/GenBank/DDBJ whole genome shotgun (WGS) entry which is preliminary data.</text>
</comment>
<reference evidence="3" key="3">
    <citation type="submission" date="2023-02" db="EMBL/GenBank/DDBJ databases">
        <authorList>
            <person name="Sun Q."/>
            <person name="Mori K."/>
        </authorList>
    </citation>
    <scope>NUCLEOTIDE SEQUENCE</scope>
    <source>
        <strain evidence="3">NBRC 113072</strain>
    </source>
</reference>